<feature type="transmembrane region" description="Helical" evidence="1">
    <location>
        <begin position="6"/>
        <end position="26"/>
    </location>
</feature>
<dbReference type="OrthoDB" id="9800207at2"/>
<keyword evidence="1" id="KW-0812">Transmembrane</keyword>
<dbReference type="Pfam" id="PF04403">
    <property type="entry name" value="PqiA"/>
    <property type="match status" value="1"/>
</dbReference>
<dbReference type="InterPro" id="IPR007498">
    <property type="entry name" value="PqiA-like"/>
</dbReference>
<feature type="transmembrane region" description="Helical" evidence="1">
    <location>
        <begin position="301"/>
        <end position="328"/>
    </location>
</feature>
<name>A0A7L4ZNU6_9FLAO</name>
<reference evidence="2 3" key="1">
    <citation type="journal article" date="2013" name="Int. J. Syst. Evol. Microbiol.">
        <title>Kordia antarctica sp. nov., isolated from Antarctic seawater.</title>
        <authorList>
            <person name="Baek K."/>
            <person name="Choi A."/>
            <person name="Kang I."/>
            <person name="Lee K."/>
            <person name="Cho J.C."/>
        </authorList>
    </citation>
    <scope>NUCLEOTIDE SEQUENCE [LARGE SCALE GENOMIC DNA]</scope>
    <source>
        <strain evidence="2 3">IMCC3317</strain>
    </source>
</reference>
<sequence>MKNFNIKNIIVIVLLIIISISAVITYRIEIEKRILQADVIELSDIKYGMFNVDVWMEQFSKILTKKVEELNLVGEDREDAARKIRSFLYETINEFEANYKAENKRNAFLGISLKNAGSNFFKIFESLKVQVPEITEGILDFLNDEENRESIKKYILTQLNDYKESTFQKIDYTLFNDILSKYNATDATATKPIILKEIERINNRLTAVNFILLLAFISLLISMFLIKGHSRITITAYVIAALHLLILGIYLPMIAIDARISSMEFQLMGEPISFYNQVLYFRSKSIIEVSQTMLIQEKVKIMIVGFLVLLFSVIFPVAKLISSLLLVFKRKLQQNKIIQFLVFKSGKWSMADVMVVAIFMSYIGFAGIITSQLNQLENITYSIKILTTNESELQYGFYFFLGFVIMSLFISQTIQKLFEEKTKD</sequence>
<evidence type="ECO:0000256" key="1">
    <source>
        <dbReference type="SAM" id="Phobius"/>
    </source>
</evidence>
<feature type="transmembrane region" description="Helical" evidence="1">
    <location>
        <begin position="205"/>
        <end position="226"/>
    </location>
</feature>
<proteinExistence type="predicted"/>
<feature type="transmembrane region" description="Helical" evidence="1">
    <location>
        <begin position="349"/>
        <end position="373"/>
    </location>
</feature>
<gene>
    <name evidence="2" type="ORF">IMCC3317_37230</name>
</gene>
<dbReference type="Proteomes" id="UP000464657">
    <property type="component" value="Chromosome"/>
</dbReference>
<dbReference type="RefSeq" id="WP_160130886.1">
    <property type="nucleotide sequence ID" value="NZ_CP019288.1"/>
</dbReference>
<keyword evidence="3" id="KW-1185">Reference proteome</keyword>
<evidence type="ECO:0000313" key="3">
    <source>
        <dbReference type="Proteomes" id="UP000464657"/>
    </source>
</evidence>
<organism evidence="2 3">
    <name type="scientific">Kordia antarctica</name>
    <dbReference type="NCBI Taxonomy" id="1218801"/>
    <lineage>
        <taxon>Bacteria</taxon>
        <taxon>Pseudomonadati</taxon>
        <taxon>Bacteroidota</taxon>
        <taxon>Flavobacteriia</taxon>
        <taxon>Flavobacteriales</taxon>
        <taxon>Flavobacteriaceae</taxon>
        <taxon>Kordia</taxon>
    </lineage>
</organism>
<keyword evidence="1" id="KW-0472">Membrane</keyword>
<evidence type="ECO:0000313" key="2">
    <source>
        <dbReference type="EMBL" id="QHI38332.1"/>
    </source>
</evidence>
<dbReference type="AlphaFoldDB" id="A0A7L4ZNU6"/>
<dbReference type="EMBL" id="CP019288">
    <property type="protein sequence ID" value="QHI38332.1"/>
    <property type="molecule type" value="Genomic_DNA"/>
</dbReference>
<evidence type="ECO:0008006" key="4">
    <source>
        <dbReference type="Google" id="ProtNLM"/>
    </source>
</evidence>
<keyword evidence="1" id="KW-1133">Transmembrane helix</keyword>
<feature type="transmembrane region" description="Helical" evidence="1">
    <location>
        <begin position="393"/>
        <end position="411"/>
    </location>
</feature>
<accession>A0A7L4ZNU6</accession>
<dbReference type="KEGG" id="kan:IMCC3317_37230"/>
<feature type="transmembrane region" description="Helical" evidence="1">
    <location>
        <begin position="232"/>
        <end position="251"/>
    </location>
</feature>
<protein>
    <recommendedName>
        <fullName evidence="4">Paraquat-inducible protein A</fullName>
    </recommendedName>
</protein>